<keyword evidence="3" id="KW-0812">Transmembrane</keyword>
<dbReference type="PANTHER" id="PTHR12203:SF35">
    <property type="entry name" value="PROTEIN O-GLUCOSYLTRANSFERASE 1"/>
    <property type="match status" value="1"/>
</dbReference>
<name>A0A4Y7TF51_COPMI</name>
<keyword evidence="6" id="KW-1185">Reference proteome</keyword>
<dbReference type="GO" id="GO:0016740">
    <property type="term" value="F:transferase activity"/>
    <property type="evidence" value="ECO:0007669"/>
    <property type="project" value="UniProtKB-KW"/>
</dbReference>
<accession>A0A4Y7TF51</accession>
<evidence type="ECO:0000256" key="3">
    <source>
        <dbReference type="SAM" id="Phobius"/>
    </source>
</evidence>
<sequence>MRAKSLLSLTTLPFRNGYVFAICVMVVFMQAGFHSGRRDKSRLEDQLLLVTPEIQDQLLAKAKSPLDTLGVTRRRGVVDEHPIPKLMEQAEVRYRKKLAGQSKSLKAAVQQYKKRYGRPPPKGFDEWWAFARKNNVRMVDEYDGLMEDLEPFWGLSGVELKRRAAQAAELPSIDIVRVRNGKSESVNLRGEGVSGRAEGFRQMIERFQDKLPYVEFPINSKAESRVLVPWEHGQYYNLTLQDSSQGLERMLGGPFREDWAGEGTTWDRWRRTCHPDSVARRVFSSLRNAFRLQNINYFDVDGSPGDDFSFVPQTSAWLDFCDKPHVHIDQGHFFTDFRPVHALYPIFSPAKAQGFMDIRIPSHYYYGNTPRYTYGWDSVNLEVEEIDKMEVPWENKEDKVFWRGASSGGGNHPPGYAAHFHRHRFLQMSSDSSDTNRTVTFADPPDSNHFVAAMVPVANLNEEVMDTAFVKAVSADSYPGGESALRRFTRFADAVSLGRHWAYKYIMDLDGVGYSGRFMAFLASDSVPLKGTVYKEYFSDWIEPWLHFIPVSSSYKEVYNIHAYFSGPSKSALEAIGSEQANVPLDERRPLEGDRRLRRIARAGKEWKQTIGRTVDMEAYVYRLCLEWARLTSENRDAMNY</sequence>
<keyword evidence="2" id="KW-0808">Transferase</keyword>
<comment type="similarity">
    <text evidence="1">Belongs to the glycosyltransferase 90 family.</text>
</comment>
<feature type="transmembrane region" description="Helical" evidence="3">
    <location>
        <begin position="12"/>
        <end position="33"/>
    </location>
</feature>
<dbReference type="Proteomes" id="UP000298030">
    <property type="component" value="Unassembled WGS sequence"/>
</dbReference>
<comment type="caution">
    <text evidence="5">The sequence shown here is derived from an EMBL/GenBank/DDBJ whole genome shotgun (WGS) entry which is preliminary data.</text>
</comment>
<organism evidence="5 6">
    <name type="scientific">Coprinellus micaceus</name>
    <name type="common">Glistening ink-cap mushroom</name>
    <name type="synonym">Coprinus micaceus</name>
    <dbReference type="NCBI Taxonomy" id="71717"/>
    <lineage>
        <taxon>Eukaryota</taxon>
        <taxon>Fungi</taxon>
        <taxon>Dikarya</taxon>
        <taxon>Basidiomycota</taxon>
        <taxon>Agaricomycotina</taxon>
        <taxon>Agaricomycetes</taxon>
        <taxon>Agaricomycetidae</taxon>
        <taxon>Agaricales</taxon>
        <taxon>Agaricineae</taxon>
        <taxon>Psathyrellaceae</taxon>
        <taxon>Coprinellus</taxon>
    </lineage>
</organism>
<dbReference type="Pfam" id="PF05686">
    <property type="entry name" value="Glyco_transf_90"/>
    <property type="match status" value="1"/>
</dbReference>
<dbReference type="STRING" id="71717.A0A4Y7TF51"/>
<keyword evidence="3" id="KW-1133">Transmembrane helix</keyword>
<dbReference type="SMART" id="SM00672">
    <property type="entry name" value="CAP10"/>
    <property type="match status" value="1"/>
</dbReference>
<evidence type="ECO:0000259" key="4">
    <source>
        <dbReference type="SMART" id="SM00672"/>
    </source>
</evidence>
<evidence type="ECO:0000313" key="5">
    <source>
        <dbReference type="EMBL" id="TEB32796.1"/>
    </source>
</evidence>
<keyword evidence="3" id="KW-0472">Membrane</keyword>
<dbReference type="PANTHER" id="PTHR12203">
    <property type="entry name" value="KDEL LYS-ASP-GLU-LEU CONTAINING - RELATED"/>
    <property type="match status" value="1"/>
</dbReference>
<dbReference type="OrthoDB" id="202415at2759"/>
<reference evidence="5 6" key="1">
    <citation type="journal article" date="2019" name="Nat. Ecol. Evol.">
        <title>Megaphylogeny resolves global patterns of mushroom evolution.</title>
        <authorList>
            <person name="Varga T."/>
            <person name="Krizsan K."/>
            <person name="Foldi C."/>
            <person name="Dima B."/>
            <person name="Sanchez-Garcia M."/>
            <person name="Sanchez-Ramirez S."/>
            <person name="Szollosi G.J."/>
            <person name="Szarkandi J.G."/>
            <person name="Papp V."/>
            <person name="Albert L."/>
            <person name="Andreopoulos W."/>
            <person name="Angelini C."/>
            <person name="Antonin V."/>
            <person name="Barry K.W."/>
            <person name="Bougher N.L."/>
            <person name="Buchanan P."/>
            <person name="Buyck B."/>
            <person name="Bense V."/>
            <person name="Catcheside P."/>
            <person name="Chovatia M."/>
            <person name="Cooper J."/>
            <person name="Damon W."/>
            <person name="Desjardin D."/>
            <person name="Finy P."/>
            <person name="Geml J."/>
            <person name="Haridas S."/>
            <person name="Hughes K."/>
            <person name="Justo A."/>
            <person name="Karasinski D."/>
            <person name="Kautmanova I."/>
            <person name="Kiss B."/>
            <person name="Kocsube S."/>
            <person name="Kotiranta H."/>
            <person name="LaButti K.M."/>
            <person name="Lechner B.E."/>
            <person name="Liimatainen K."/>
            <person name="Lipzen A."/>
            <person name="Lukacs Z."/>
            <person name="Mihaltcheva S."/>
            <person name="Morgado L.N."/>
            <person name="Niskanen T."/>
            <person name="Noordeloos M.E."/>
            <person name="Ohm R.A."/>
            <person name="Ortiz-Santana B."/>
            <person name="Ovrebo C."/>
            <person name="Racz N."/>
            <person name="Riley R."/>
            <person name="Savchenko A."/>
            <person name="Shiryaev A."/>
            <person name="Soop K."/>
            <person name="Spirin V."/>
            <person name="Szebenyi C."/>
            <person name="Tomsovsky M."/>
            <person name="Tulloss R.E."/>
            <person name="Uehling J."/>
            <person name="Grigoriev I.V."/>
            <person name="Vagvolgyi C."/>
            <person name="Papp T."/>
            <person name="Martin F.M."/>
            <person name="Miettinen O."/>
            <person name="Hibbett D.S."/>
            <person name="Nagy L.G."/>
        </authorList>
    </citation>
    <scope>NUCLEOTIDE SEQUENCE [LARGE SCALE GENOMIC DNA]</scope>
    <source>
        <strain evidence="5 6">FP101781</strain>
    </source>
</reference>
<dbReference type="InterPro" id="IPR006598">
    <property type="entry name" value="CAP10"/>
</dbReference>
<evidence type="ECO:0000256" key="1">
    <source>
        <dbReference type="ARBA" id="ARBA00010118"/>
    </source>
</evidence>
<dbReference type="EMBL" id="QPFP01000014">
    <property type="protein sequence ID" value="TEB32796.1"/>
    <property type="molecule type" value="Genomic_DNA"/>
</dbReference>
<gene>
    <name evidence="5" type="ORF">FA13DRAFT_1731317</name>
</gene>
<protein>
    <submittedName>
        <fullName evidence="5">Capsular associated protein</fullName>
    </submittedName>
</protein>
<dbReference type="AlphaFoldDB" id="A0A4Y7TF51"/>
<evidence type="ECO:0000256" key="2">
    <source>
        <dbReference type="ARBA" id="ARBA00022679"/>
    </source>
</evidence>
<evidence type="ECO:0000313" key="6">
    <source>
        <dbReference type="Proteomes" id="UP000298030"/>
    </source>
</evidence>
<proteinExistence type="inferred from homology"/>
<feature type="domain" description="Glycosyl transferase CAP10" evidence="4">
    <location>
        <begin position="304"/>
        <end position="607"/>
    </location>
</feature>
<dbReference type="InterPro" id="IPR051091">
    <property type="entry name" value="O-Glucosyltr/Glycosyltrsf_90"/>
</dbReference>